<keyword evidence="1" id="KW-1133">Transmembrane helix</keyword>
<dbReference type="RefSeq" id="WP_079410361.1">
    <property type="nucleotide sequence ID" value="NZ_MZGW01000001.1"/>
</dbReference>
<dbReference type="STRING" id="29349.CLOTH_02240"/>
<keyword evidence="1" id="KW-0472">Membrane</keyword>
<gene>
    <name evidence="2" type="ORF">CLOTH_02240</name>
</gene>
<dbReference type="NCBIfam" id="TIGR02830">
    <property type="entry name" value="spore_III_AG"/>
    <property type="match status" value="1"/>
</dbReference>
<name>A0A1V4IAC6_9FIRM</name>
<sequence>MEKKNLNKNKIYNILAIILISAILLIAISDIFPRKSGDTPSNAKLVIKDEISKVPSTKEEQLEARLEQILSNIDGVGNVKVMITFETGGEVMPGFNTVESRETSEENDSSGGTRVITTQNITQTIVTQNTNQGNEPILLKRIEPEIKGVIVVAEGAENVYVKEKLFNAVRTVLQVPGHKVEVYSKKI</sequence>
<evidence type="ECO:0000313" key="2">
    <source>
        <dbReference type="EMBL" id="OPJ56942.1"/>
    </source>
</evidence>
<feature type="transmembrane region" description="Helical" evidence="1">
    <location>
        <begin position="12"/>
        <end position="32"/>
    </location>
</feature>
<dbReference type="Proteomes" id="UP000190140">
    <property type="component" value="Unassembled WGS sequence"/>
</dbReference>
<evidence type="ECO:0000256" key="1">
    <source>
        <dbReference type="SAM" id="Phobius"/>
    </source>
</evidence>
<keyword evidence="3" id="KW-1185">Reference proteome</keyword>
<protein>
    <recommendedName>
        <fullName evidence="4">Stage III sporulation protein AG</fullName>
    </recommendedName>
</protein>
<keyword evidence="1" id="KW-0812">Transmembrane</keyword>
<accession>A0A1V4IAC6</accession>
<evidence type="ECO:0008006" key="4">
    <source>
        <dbReference type="Google" id="ProtNLM"/>
    </source>
</evidence>
<dbReference type="AlphaFoldDB" id="A0A1V4IAC6"/>
<organism evidence="2 3">
    <name type="scientific">Alkalithermobacter paradoxus</name>
    <dbReference type="NCBI Taxonomy" id="29349"/>
    <lineage>
        <taxon>Bacteria</taxon>
        <taxon>Bacillati</taxon>
        <taxon>Bacillota</taxon>
        <taxon>Clostridia</taxon>
        <taxon>Peptostreptococcales</taxon>
        <taxon>Tepidibacteraceae</taxon>
        <taxon>Alkalithermobacter</taxon>
    </lineage>
</organism>
<proteinExistence type="predicted"/>
<dbReference type="OrthoDB" id="1634070at2"/>
<evidence type="ECO:0000313" key="3">
    <source>
        <dbReference type="Proteomes" id="UP000190140"/>
    </source>
</evidence>
<comment type="caution">
    <text evidence="2">The sequence shown here is derived from an EMBL/GenBank/DDBJ whole genome shotgun (WGS) entry which is preliminary data.</text>
</comment>
<reference evidence="2 3" key="1">
    <citation type="submission" date="2017-03" db="EMBL/GenBank/DDBJ databases">
        <title>Genome sequence of Clostridium thermoalcaliphilum DSM 7309.</title>
        <authorList>
            <person name="Poehlein A."/>
            <person name="Daniel R."/>
        </authorList>
    </citation>
    <scope>NUCLEOTIDE SEQUENCE [LARGE SCALE GENOMIC DNA]</scope>
    <source>
        <strain evidence="2 3">DSM 7309</strain>
    </source>
</reference>
<dbReference type="InterPro" id="IPR014195">
    <property type="entry name" value="Spore_III_AG"/>
</dbReference>
<dbReference type="EMBL" id="MZGW01000001">
    <property type="protein sequence ID" value="OPJ56942.1"/>
    <property type="molecule type" value="Genomic_DNA"/>
</dbReference>